<proteinExistence type="predicted"/>
<feature type="domain" description="Fibronectin type-III" evidence="4">
    <location>
        <begin position="413"/>
        <end position="523"/>
    </location>
</feature>
<dbReference type="OrthoDB" id="10253954at2759"/>
<dbReference type="InterPro" id="IPR003961">
    <property type="entry name" value="FN3_dom"/>
</dbReference>
<dbReference type="SUPFAM" id="SSF49265">
    <property type="entry name" value="Fibronectin type III"/>
    <property type="match status" value="2"/>
</dbReference>
<dbReference type="CDD" id="cd00063">
    <property type="entry name" value="FN3"/>
    <property type="match status" value="3"/>
</dbReference>
<dbReference type="PROSITE" id="PS50853">
    <property type="entry name" value="FN3"/>
    <property type="match status" value="3"/>
</dbReference>
<dbReference type="PANTHER" id="PTHR24051">
    <property type="entry name" value="SUSHI DOMAIN-CONTAINING PROTEIN 1"/>
    <property type="match status" value="1"/>
</dbReference>
<evidence type="ECO:0000313" key="5">
    <source>
        <dbReference type="EMBL" id="KAA0199295.1"/>
    </source>
</evidence>
<dbReference type="SMART" id="SM00060">
    <property type="entry name" value="FN3"/>
    <property type="match status" value="3"/>
</dbReference>
<feature type="domain" description="Fibronectin type-III" evidence="4">
    <location>
        <begin position="316"/>
        <end position="409"/>
    </location>
</feature>
<dbReference type="InterPro" id="IPR036116">
    <property type="entry name" value="FN3_sf"/>
</dbReference>
<gene>
    <name evidence="5" type="ORF">FBUS_09230</name>
</gene>
<feature type="region of interest" description="Disordered" evidence="3">
    <location>
        <begin position="852"/>
        <end position="873"/>
    </location>
</feature>
<sequence length="1023" mass="113418">MTFPHWISEDYFHALVSSEESVNIIALDKLVDDVQTNKRTTTIHLLSSGYGDAVISNLVSWLQSDSDRISGNAAFVLGSMAEDSHACLKIINNPSSFPSNERLGLAKNLISMLNSQDDETILNATGTLGTIVCCGMNCAFALGRVCDAWQGIFRLRKLRNRENLLRSINEMLATVPTSTPEWGVCKNACYCFSCLVATHEGNQWVITTPRLLTGDDYFFARDYKAVGQGENQSPTKINGEACILSSITRLLDMSNSEASWFAAMAIRSLISQPRGLVAVRRYPPVITALKDCLESPKASRELFDEATVIMQFLGPLPQAPKPKVLIYGPTSALIRWPQLEAPGNLPVTYMLYFQSEDSDEAELVYKGYNLETRVKDLQPYTKYFITLKGVTEVEEGPPSEVVQLVTEEAVPPAPTDFRAVKITTNQVRLQWNPPKKMRGVLRYFMVRVECLDKPVQFRYTSPSGFRKQPHSVIRYRERTTDSSAIISGLSPNTMYSFSVYVVNGRGMGPPAVLSVRTQGLGPHWPSKPSVTVLGRSEVMIHWEAPKVALGRITRYEVLVNKQKSVSVAGALRSCRVSNLQPDTEYEFTVVLVTNFGKFESKPTKKRTAKDEYACPPRAPLHNQKCRRNKMSEMESLRGKSRSVCETRTTSVKAQNVSPPNEAKGRISEYSLLTSLSMPNLVAPSVTKEPSSRGDRANPVRTNSSPAMRSEGTDTVKSTQPTGSKAAFIPCSCGRSSNILYKTRDSGIQYTILEPTTVILPESQDPSVHSLKSNSGDRSTASERVLRSPRPAYSLIPTPKLEPTMNSDCSVTMEPVEVQAKERKLFNDQSLVKSRKRSSGFWHFRIEKVGEKKRAQSAHVRSESAQSVGSSKQQNWRERLNAQILLSKCRTDNLYTDKKSMVNLFCRNFWQKRRPSTADPVQITLVEEPAPISRTHVDMQANRTDPPSIRLIPPSISGTHDEISTSSSLTVQLNSPAPIIGIQAPVSDGWNRVNGQSVTVQTSHAVVNPLKFSASCVTAKVVPS</sequence>
<feature type="compositionally biased region" description="Polar residues" evidence="3">
    <location>
        <begin position="763"/>
        <end position="778"/>
    </location>
</feature>
<organism evidence="5 6">
    <name type="scientific">Fasciolopsis buskii</name>
    <dbReference type="NCBI Taxonomy" id="27845"/>
    <lineage>
        <taxon>Eukaryota</taxon>
        <taxon>Metazoa</taxon>
        <taxon>Spiralia</taxon>
        <taxon>Lophotrochozoa</taxon>
        <taxon>Platyhelminthes</taxon>
        <taxon>Trematoda</taxon>
        <taxon>Digenea</taxon>
        <taxon>Plagiorchiida</taxon>
        <taxon>Echinostomata</taxon>
        <taxon>Echinostomatoidea</taxon>
        <taxon>Fasciolidae</taxon>
        <taxon>Fasciolopsis</taxon>
    </lineage>
</organism>
<dbReference type="PANTHER" id="PTHR24051:SF9">
    <property type="entry name" value="FIBRONECTIN TYPE-III DOMAIN-CONTAINING PROTEIN"/>
    <property type="match status" value="1"/>
</dbReference>
<dbReference type="EMBL" id="LUCM01001207">
    <property type="protein sequence ID" value="KAA0199295.1"/>
    <property type="molecule type" value="Genomic_DNA"/>
</dbReference>
<name>A0A8E0VKX4_9TREM</name>
<dbReference type="InterPro" id="IPR011989">
    <property type="entry name" value="ARM-like"/>
</dbReference>
<dbReference type="Gene3D" id="2.60.40.10">
    <property type="entry name" value="Immunoglobulins"/>
    <property type="match status" value="3"/>
</dbReference>
<dbReference type="Proteomes" id="UP000728185">
    <property type="component" value="Unassembled WGS sequence"/>
</dbReference>
<accession>A0A8E0VKX4</accession>
<feature type="region of interest" description="Disordered" evidence="3">
    <location>
        <begin position="631"/>
        <end position="662"/>
    </location>
</feature>
<dbReference type="InterPro" id="IPR013783">
    <property type="entry name" value="Ig-like_fold"/>
</dbReference>
<feature type="domain" description="Fibronectin type-III" evidence="4">
    <location>
        <begin position="524"/>
        <end position="616"/>
    </location>
</feature>
<feature type="region of interest" description="Disordered" evidence="3">
    <location>
        <begin position="760"/>
        <end position="784"/>
    </location>
</feature>
<dbReference type="Gene3D" id="1.25.10.10">
    <property type="entry name" value="Leucine-rich Repeat Variant"/>
    <property type="match status" value="1"/>
</dbReference>
<evidence type="ECO:0000313" key="6">
    <source>
        <dbReference type="Proteomes" id="UP000728185"/>
    </source>
</evidence>
<evidence type="ECO:0000256" key="2">
    <source>
        <dbReference type="ARBA" id="ARBA00023157"/>
    </source>
</evidence>
<protein>
    <recommendedName>
        <fullName evidence="4">Fibronectin type-III domain-containing protein</fullName>
    </recommendedName>
</protein>
<feature type="compositionally biased region" description="Polar residues" evidence="3">
    <location>
        <begin position="699"/>
        <end position="720"/>
    </location>
</feature>
<evidence type="ECO:0000259" key="4">
    <source>
        <dbReference type="PROSITE" id="PS50853"/>
    </source>
</evidence>
<feature type="compositionally biased region" description="Polar residues" evidence="3">
    <location>
        <begin position="643"/>
        <end position="658"/>
    </location>
</feature>
<evidence type="ECO:0000256" key="1">
    <source>
        <dbReference type="ARBA" id="ARBA00022737"/>
    </source>
</evidence>
<keyword evidence="6" id="KW-1185">Reference proteome</keyword>
<comment type="caution">
    <text evidence="5">The sequence shown here is derived from an EMBL/GenBank/DDBJ whole genome shotgun (WGS) entry which is preliminary data.</text>
</comment>
<dbReference type="SUPFAM" id="SSF48371">
    <property type="entry name" value="ARM repeat"/>
    <property type="match status" value="1"/>
</dbReference>
<dbReference type="InterPro" id="IPR051622">
    <property type="entry name" value="R-tyr_protein_phosphatases"/>
</dbReference>
<feature type="region of interest" description="Disordered" evidence="3">
    <location>
        <begin position="683"/>
        <end position="720"/>
    </location>
</feature>
<dbReference type="Pfam" id="PF00041">
    <property type="entry name" value="fn3"/>
    <property type="match status" value="2"/>
</dbReference>
<evidence type="ECO:0000256" key="3">
    <source>
        <dbReference type="SAM" id="MobiDB-lite"/>
    </source>
</evidence>
<feature type="compositionally biased region" description="Polar residues" evidence="3">
    <location>
        <begin position="862"/>
        <end position="873"/>
    </location>
</feature>
<dbReference type="InterPro" id="IPR016024">
    <property type="entry name" value="ARM-type_fold"/>
</dbReference>
<reference evidence="5" key="1">
    <citation type="submission" date="2019-05" db="EMBL/GenBank/DDBJ databases">
        <title>Annotation for the trematode Fasciolopsis buski.</title>
        <authorList>
            <person name="Choi Y.-J."/>
        </authorList>
    </citation>
    <scope>NUCLEOTIDE SEQUENCE</scope>
    <source>
        <strain evidence="5">HT</strain>
        <tissue evidence="5">Whole worm</tissue>
    </source>
</reference>
<dbReference type="AlphaFoldDB" id="A0A8E0VKX4"/>
<keyword evidence="2" id="KW-1015">Disulfide bond</keyword>
<keyword evidence="1" id="KW-0677">Repeat</keyword>